<dbReference type="KEGG" id="dge:Dgeo_1091"/>
<evidence type="ECO:0000313" key="2">
    <source>
        <dbReference type="Proteomes" id="UP000002431"/>
    </source>
</evidence>
<protein>
    <submittedName>
        <fullName evidence="1">Uncharacterized protein</fullName>
    </submittedName>
</protein>
<reference evidence="1" key="1">
    <citation type="submission" date="2006-04" db="EMBL/GenBank/DDBJ databases">
        <title>Complete sequence of chromosome of Deinococcus geothermalis DSM 11300.</title>
        <authorList>
            <consortium name="US DOE Joint Genome Institute"/>
            <person name="Copeland A."/>
            <person name="Lucas S."/>
            <person name="Lapidus A."/>
            <person name="Barry K."/>
            <person name="Detter J.C."/>
            <person name="Glavina del Rio T."/>
            <person name="Hammon N."/>
            <person name="Israni S."/>
            <person name="Dalin E."/>
            <person name="Tice H."/>
            <person name="Pitluck S."/>
            <person name="Brettin T."/>
            <person name="Bruce D."/>
            <person name="Han C."/>
            <person name="Tapia R."/>
            <person name="Saunders E."/>
            <person name="Gilna P."/>
            <person name="Schmutz J."/>
            <person name="Larimer F."/>
            <person name="Land M."/>
            <person name="Hauser L."/>
            <person name="Kyrpides N."/>
            <person name="Kim E."/>
            <person name="Daly M.J."/>
            <person name="Fredrickson J.K."/>
            <person name="Makarova K.S."/>
            <person name="Gaidamakova E.K."/>
            <person name="Zhai M."/>
            <person name="Richardson P."/>
        </authorList>
    </citation>
    <scope>NUCLEOTIDE SEQUENCE</scope>
    <source>
        <strain evidence="1">DSM 11300</strain>
    </source>
</reference>
<gene>
    <name evidence="1" type="ordered locus">Dgeo_1091</name>
</gene>
<sequence length="85" mass="9110">MSHPADRSCSSQPVTLSLNVLQPLPVAAQLRQSSYYLPAKALASYLQYTVVFDKAGGQLRFATPTDPVKITPTTEACLRNITGGS</sequence>
<name>Q1IZE4_DEIGD</name>
<proteinExistence type="predicted"/>
<keyword evidence="2" id="KW-1185">Reference proteome</keyword>
<dbReference type="Proteomes" id="UP000002431">
    <property type="component" value="Chromosome"/>
</dbReference>
<dbReference type="EMBL" id="CP000359">
    <property type="protein sequence ID" value="ABF45390.1"/>
    <property type="molecule type" value="Genomic_DNA"/>
</dbReference>
<accession>Q1IZE4</accession>
<organism evidence="1 2">
    <name type="scientific">Deinococcus geothermalis (strain DSM 11300 / CIP 105573 / AG-3a)</name>
    <dbReference type="NCBI Taxonomy" id="319795"/>
    <lineage>
        <taxon>Bacteria</taxon>
        <taxon>Thermotogati</taxon>
        <taxon>Deinococcota</taxon>
        <taxon>Deinococci</taxon>
        <taxon>Deinococcales</taxon>
        <taxon>Deinococcaceae</taxon>
        <taxon>Deinococcus</taxon>
    </lineage>
</organism>
<dbReference type="HOGENOM" id="CLU_2507154_0_0_0"/>
<evidence type="ECO:0000313" key="1">
    <source>
        <dbReference type="EMBL" id="ABF45390.1"/>
    </source>
</evidence>
<dbReference type="AlphaFoldDB" id="Q1IZE4"/>